<sequence>MPRLLASIGRIPRPVVAARAYATAAVTAQASSSASTSSSAPSKAKAKGRRLVFNNRHGPGLAHFLSDSLVPDPLALNATPDEVPYLSVNDWGEGRSYYIEVYGCQMNVNDTEVLMSVLNKSGYRQTKELADADIIFLMTCAVRDNAEQRVWGRLGDLKGRRTKMDNARAPTVGVLGCMAERLKEELLDRGADVVCGPDAYRSLPRLLSLRALGADGVANVMLSADETYADITPVRMNDKNPHSAYVSIMRGCNNMCSFCIVPFTRGTERSRDIDSVVAEVRRLAAAGVKEVTLLGQNVNSYRDTSDSAAYSLPEESGALSEGFQTIYRGKEGGRRFADLVAAVAEVDPELRVRFTSPHPKDFPDELLAVIRDYPNVCRRVHLPLQSGSTTTLERMRRGYSREAFTRLAKHIRETIPDVALSTDVIAGFCGETEAEHVETVEVMREVGFETAFMFAYSMREKTHAHRKYADDVSQPDKDRRLQEIMRAFFERAAERNAAAIGSLQLVLYSGISKGRHAGTDDGGRRVFMADGECVDDLKPGDYVAVRINSSSATSLTGTALEITTLQRFYQENPQPIGAPLAIS</sequence>
<dbReference type="GO" id="GO:0060255">
    <property type="term" value="P:regulation of macromolecule metabolic process"/>
    <property type="evidence" value="ECO:0007669"/>
    <property type="project" value="UniProtKB-ARBA"/>
</dbReference>
<dbReference type="GeneID" id="85491757"/>
<dbReference type="GO" id="GO:0005739">
    <property type="term" value="C:mitochondrion"/>
    <property type="evidence" value="ECO:0007669"/>
    <property type="project" value="TreeGrafter"/>
</dbReference>
<dbReference type="InterPro" id="IPR007197">
    <property type="entry name" value="rSAM"/>
</dbReference>
<dbReference type="FunFam" id="3.40.50.12160:FF:000003">
    <property type="entry name" value="CDK5 regulatory subunit-associated protein 1"/>
    <property type="match status" value="1"/>
</dbReference>
<keyword evidence="5" id="KW-0479">Metal-binding</keyword>
<keyword evidence="3" id="KW-0004">4Fe-4S</keyword>
<dbReference type="PANTHER" id="PTHR43020:SF2">
    <property type="entry name" value="MITOCHONDRIAL TRNA METHYLTHIOTRANSFERASE CDK5RAP1"/>
    <property type="match status" value="1"/>
</dbReference>
<dbReference type="Gene3D" id="3.40.50.12160">
    <property type="entry name" value="Methylthiotransferase, N-terminal domain"/>
    <property type="match status" value="1"/>
</dbReference>
<dbReference type="SFLD" id="SFLDG01061">
    <property type="entry name" value="methylthiotransferase"/>
    <property type="match status" value="1"/>
</dbReference>
<dbReference type="SFLD" id="SFLDF00273">
    <property type="entry name" value="(dimethylallyl)adenosine_tRNA"/>
    <property type="match status" value="1"/>
</dbReference>
<dbReference type="FunFam" id="3.80.30.20:FF:000003">
    <property type="entry name" value="CDK5 regulatory subunit-associated protein 1"/>
    <property type="match status" value="1"/>
</dbReference>
<evidence type="ECO:0000256" key="6">
    <source>
        <dbReference type="ARBA" id="ARBA00023004"/>
    </source>
</evidence>
<dbReference type="Proteomes" id="UP001233271">
    <property type="component" value="Chromosome 1"/>
</dbReference>
<comment type="cofactor">
    <cofactor evidence="1">
        <name>[4Fe-4S] cluster</name>
        <dbReference type="ChEBI" id="CHEBI:49883"/>
    </cofactor>
</comment>
<evidence type="ECO:0000256" key="1">
    <source>
        <dbReference type="ARBA" id="ARBA00001966"/>
    </source>
</evidence>
<dbReference type="SUPFAM" id="SSF102114">
    <property type="entry name" value="Radical SAM enzymes"/>
    <property type="match status" value="1"/>
</dbReference>
<dbReference type="InterPro" id="IPR005839">
    <property type="entry name" value="Methylthiotransferase"/>
</dbReference>
<feature type="domain" description="Radical SAM core" evidence="10">
    <location>
        <begin position="238"/>
        <end position="494"/>
    </location>
</feature>
<dbReference type="PROSITE" id="PS51449">
    <property type="entry name" value="MTTASE_N"/>
    <property type="match status" value="1"/>
</dbReference>
<dbReference type="Pfam" id="PF00919">
    <property type="entry name" value="UPF0004"/>
    <property type="match status" value="1"/>
</dbReference>
<dbReference type="InterPro" id="IPR058240">
    <property type="entry name" value="rSAM_sf"/>
</dbReference>
<feature type="domain" description="TRAM" evidence="8">
    <location>
        <begin position="497"/>
        <end position="561"/>
    </location>
</feature>
<evidence type="ECO:0000256" key="2">
    <source>
        <dbReference type="ARBA" id="ARBA00009815"/>
    </source>
</evidence>
<dbReference type="PANTHER" id="PTHR43020">
    <property type="entry name" value="CDK5 REGULATORY SUBUNIT-ASSOCIATED PROTEIN 1"/>
    <property type="match status" value="1"/>
</dbReference>
<evidence type="ECO:0000256" key="7">
    <source>
        <dbReference type="ARBA" id="ARBA00023014"/>
    </source>
</evidence>
<keyword evidence="6" id="KW-0408">Iron</keyword>
<dbReference type="SMART" id="SM00729">
    <property type="entry name" value="Elp3"/>
    <property type="match status" value="1"/>
</dbReference>
<evidence type="ECO:0000256" key="4">
    <source>
        <dbReference type="ARBA" id="ARBA00022691"/>
    </source>
</evidence>
<dbReference type="NCBIfam" id="TIGR01574">
    <property type="entry name" value="miaB-methiolase"/>
    <property type="match status" value="1"/>
</dbReference>
<dbReference type="CDD" id="cd01335">
    <property type="entry name" value="Radical_SAM"/>
    <property type="match status" value="1"/>
</dbReference>
<dbReference type="Pfam" id="PF04055">
    <property type="entry name" value="Radical_SAM"/>
    <property type="match status" value="1"/>
</dbReference>
<gene>
    <name evidence="11" type="ORF">CcaverHIS019_0106040</name>
</gene>
<keyword evidence="12" id="KW-1185">Reference proteome</keyword>
<reference evidence="11" key="1">
    <citation type="journal article" date="2023" name="BMC Genomics">
        <title>Chromosome-level genome assemblies of Cutaneotrichosporon spp. (Trichosporonales, Basidiomycota) reveal imbalanced evolution between nucleotide sequences and chromosome synteny.</title>
        <authorList>
            <person name="Kobayashi Y."/>
            <person name="Kayamori A."/>
            <person name="Aoki K."/>
            <person name="Shiwa Y."/>
            <person name="Matsutani M."/>
            <person name="Fujita N."/>
            <person name="Sugita T."/>
            <person name="Iwasaki W."/>
            <person name="Tanaka N."/>
            <person name="Takashima M."/>
        </authorList>
    </citation>
    <scope>NUCLEOTIDE SEQUENCE</scope>
    <source>
        <strain evidence="11">HIS019</strain>
    </source>
</reference>
<keyword evidence="7" id="KW-0411">Iron-sulfur</keyword>
<dbReference type="GO" id="GO:0005829">
    <property type="term" value="C:cytosol"/>
    <property type="evidence" value="ECO:0007669"/>
    <property type="project" value="TreeGrafter"/>
</dbReference>
<dbReference type="GO" id="GO:0046872">
    <property type="term" value="F:metal ion binding"/>
    <property type="evidence" value="ECO:0007669"/>
    <property type="project" value="UniProtKB-KW"/>
</dbReference>
<dbReference type="InterPro" id="IPR006463">
    <property type="entry name" value="MiaB_methiolase"/>
</dbReference>
<evidence type="ECO:0000259" key="9">
    <source>
        <dbReference type="PROSITE" id="PS51449"/>
    </source>
</evidence>
<dbReference type="SFLD" id="SFLDF00413">
    <property type="entry name" value="CDK5RAP1"/>
    <property type="match status" value="1"/>
</dbReference>
<dbReference type="Gene3D" id="3.80.30.20">
    <property type="entry name" value="tm_1862 like domain"/>
    <property type="match status" value="1"/>
</dbReference>
<dbReference type="PROSITE" id="PS50926">
    <property type="entry name" value="TRAM"/>
    <property type="match status" value="1"/>
</dbReference>
<comment type="similarity">
    <text evidence="2">Belongs to the methylthiotransferase family. MiaB subfamily.</text>
</comment>
<dbReference type="NCBIfam" id="TIGR00089">
    <property type="entry name" value="MiaB/RimO family radical SAM methylthiotransferase"/>
    <property type="match status" value="1"/>
</dbReference>
<organism evidence="11 12">
    <name type="scientific">Cutaneotrichosporon cavernicola</name>
    <dbReference type="NCBI Taxonomy" id="279322"/>
    <lineage>
        <taxon>Eukaryota</taxon>
        <taxon>Fungi</taxon>
        <taxon>Dikarya</taxon>
        <taxon>Basidiomycota</taxon>
        <taxon>Agaricomycotina</taxon>
        <taxon>Tremellomycetes</taxon>
        <taxon>Trichosporonales</taxon>
        <taxon>Trichosporonaceae</taxon>
        <taxon>Cutaneotrichosporon</taxon>
    </lineage>
</organism>
<evidence type="ECO:0008006" key="13">
    <source>
        <dbReference type="Google" id="ProtNLM"/>
    </source>
</evidence>
<evidence type="ECO:0000259" key="10">
    <source>
        <dbReference type="PROSITE" id="PS51918"/>
    </source>
</evidence>
<dbReference type="InterPro" id="IPR038135">
    <property type="entry name" value="Methylthiotransferase_N_sf"/>
</dbReference>
<dbReference type="InterPro" id="IPR020612">
    <property type="entry name" value="Methylthiotransferase_CS"/>
</dbReference>
<protein>
    <recommendedName>
        <fullName evidence="13">CDK5RAP1-like protein</fullName>
    </recommendedName>
</protein>
<evidence type="ECO:0000313" key="11">
    <source>
        <dbReference type="EMBL" id="BEI87886.1"/>
    </source>
</evidence>
<accession>A0AA48IBP0</accession>
<evidence type="ECO:0000313" key="12">
    <source>
        <dbReference type="Proteomes" id="UP001233271"/>
    </source>
</evidence>
<name>A0AA48IBP0_9TREE</name>
<dbReference type="SFLD" id="SFLDS00029">
    <property type="entry name" value="Radical_SAM"/>
    <property type="match status" value="1"/>
</dbReference>
<dbReference type="PROSITE" id="PS51918">
    <property type="entry name" value="RADICAL_SAM"/>
    <property type="match status" value="1"/>
</dbReference>
<dbReference type="PROSITE" id="PS01278">
    <property type="entry name" value="MTTASE_RADICAL"/>
    <property type="match status" value="1"/>
</dbReference>
<evidence type="ECO:0000259" key="8">
    <source>
        <dbReference type="PROSITE" id="PS50926"/>
    </source>
</evidence>
<keyword evidence="4" id="KW-0949">S-adenosyl-L-methionine</keyword>
<dbReference type="InterPro" id="IPR013848">
    <property type="entry name" value="Methylthiotransferase_N"/>
</dbReference>
<dbReference type="GO" id="GO:0051539">
    <property type="term" value="F:4 iron, 4 sulfur cluster binding"/>
    <property type="evidence" value="ECO:0007669"/>
    <property type="project" value="UniProtKB-KW"/>
</dbReference>
<feature type="domain" description="MTTase N-terminal" evidence="9">
    <location>
        <begin position="95"/>
        <end position="212"/>
    </location>
</feature>
<dbReference type="InterPro" id="IPR006638">
    <property type="entry name" value="Elp3/MiaA/NifB-like_rSAM"/>
</dbReference>
<proteinExistence type="inferred from homology"/>
<evidence type="ECO:0000256" key="3">
    <source>
        <dbReference type="ARBA" id="ARBA00022485"/>
    </source>
</evidence>
<dbReference type="RefSeq" id="XP_060453152.1">
    <property type="nucleotide sequence ID" value="XM_060602167.1"/>
</dbReference>
<dbReference type="GO" id="GO:0035597">
    <property type="term" value="F:tRNA-2-methylthio-N(6)-dimethylallyladenosine(37) synthase activity"/>
    <property type="evidence" value="ECO:0007669"/>
    <property type="project" value="TreeGrafter"/>
</dbReference>
<dbReference type="InterPro" id="IPR002792">
    <property type="entry name" value="TRAM_dom"/>
</dbReference>
<dbReference type="SFLD" id="SFLDG01082">
    <property type="entry name" value="B12-binding_domain_containing"/>
    <property type="match status" value="1"/>
</dbReference>
<dbReference type="EMBL" id="AP028212">
    <property type="protein sequence ID" value="BEI87886.1"/>
    <property type="molecule type" value="Genomic_DNA"/>
</dbReference>
<dbReference type="InterPro" id="IPR023404">
    <property type="entry name" value="rSAM_horseshoe"/>
</dbReference>
<dbReference type="AlphaFoldDB" id="A0AA48IBP0"/>
<evidence type="ECO:0000256" key="5">
    <source>
        <dbReference type="ARBA" id="ARBA00022723"/>
    </source>
</evidence>
<dbReference type="KEGG" id="ccac:CcaHIS019_0106040"/>
<dbReference type="GO" id="GO:0080090">
    <property type="term" value="P:regulation of primary metabolic process"/>
    <property type="evidence" value="ECO:0007669"/>
    <property type="project" value="UniProtKB-ARBA"/>
</dbReference>